<gene>
    <name evidence="13" type="ORF">LPT13_01875</name>
</gene>
<dbReference type="InterPro" id="IPR013656">
    <property type="entry name" value="PAS_4"/>
</dbReference>
<feature type="modified residue" description="4-aspartylphosphate" evidence="8">
    <location>
        <position position="853"/>
    </location>
</feature>
<keyword evidence="7" id="KW-0902">Two-component regulatory system</keyword>
<protein>
    <recommendedName>
        <fullName evidence="3">histidine kinase</fullName>
        <ecNumber evidence="3">2.7.13.3</ecNumber>
    </recommendedName>
</protein>
<evidence type="ECO:0000256" key="5">
    <source>
        <dbReference type="ARBA" id="ARBA00022679"/>
    </source>
</evidence>
<evidence type="ECO:0000313" key="13">
    <source>
        <dbReference type="EMBL" id="MCI2241099.1"/>
    </source>
</evidence>
<dbReference type="Pfam" id="PF00512">
    <property type="entry name" value="HisKA"/>
    <property type="match status" value="1"/>
</dbReference>
<dbReference type="CDD" id="cd00082">
    <property type="entry name" value="HisKA"/>
    <property type="match status" value="1"/>
</dbReference>
<dbReference type="InterPro" id="IPR001610">
    <property type="entry name" value="PAC"/>
</dbReference>
<accession>A0ABS9WE03</accession>
<dbReference type="InterPro" id="IPR000014">
    <property type="entry name" value="PAS"/>
</dbReference>
<keyword evidence="6" id="KW-0418">Kinase</keyword>
<dbReference type="CDD" id="cd00130">
    <property type="entry name" value="PAS"/>
    <property type="match status" value="1"/>
</dbReference>
<keyword evidence="4 8" id="KW-0597">Phosphoprotein</keyword>
<dbReference type="PANTHER" id="PTHR43047">
    <property type="entry name" value="TWO-COMPONENT HISTIDINE PROTEIN KINASE"/>
    <property type="match status" value="1"/>
</dbReference>
<evidence type="ECO:0000256" key="1">
    <source>
        <dbReference type="ARBA" id="ARBA00000085"/>
    </source>
</evidence>
<dbReference type="InterPro" id="IPR001789">
    <property type="entry name" value="Sig_transdc_resp-reg_receiver"/>
</dbReference>
<dbReference type="InterPro" id="IPR035965">
    <property type="entry name" value="PAS-like_dom_sf"/>
</dbReference>
<evidence type="ECO:0000259" key="12">
    <source>
        <dbReference type="PROSITE" id="PS50113"/>
    </source>
</evidence>
<dbReference type="PROSITE" id="PS50112">
    <property type="entry name" value="PAS"/>
    <property type="match status" value="1"/>
</dbReference>
<evidence type="ECO:0000313" key="14">
    <source>
        <dbReference type="Proteomes" id="UP001430755"/>
    </source>
</evidence>
<comment type="caution">
    <text evidence="13">The sequence shown here is derived from an EMBL/GenBank/DDBJ whole genome shotgun (WGS) entry which is preliminary data.</text>
</comment>
<comment type="subcellular location">
    <subcellularLocation>
        <location evidence="2">Cell membrane</location>
    </subcellularLocation>
</comment>
<dbReference type="Pfam" id="PF00072">
    <property type="entry name" value="Response_reg"/>
    <property type="match status" value="1"/>
</dbReference>
<evidence type="ECO:0000256" key="6">
    <source>
        <dbReference type="ARBA" id="ARBA00022777"/>
    </source>
</evidence>
<evidence type="ECO:0000256" key="7">
    <source>
        <dbReference type="ARBA" id="ARBA00023012"/>
    </source>
</evidence>
<dbReference type="Gene3D" id="3.40.50.2300">
    <property type="match status" value="1"/>
</dbReference>
<dbReference type="SUPFAM" id="SSF52172">
    <property type="entry name" value="CheY-like"/>
    <property type="match status" value="1"/>
</dbReference>
<dbReference type="CDD" id="cd17546">
    <property type="entry name" value="REC_hyHK_CKI1_RcsC-like"/>
    <property type="match status" value="1"/>
</dbReference>
<dbReference type="Gene3D" id="1.10.287.130">
    <property type="match status" value="1"/>
</dbReference>
<evidence type="ECO:0000256" key="4">
    <source>
        <dbReference type="ARBA" id="ARBA00022553"/>
    </source>
</evidence>
<dbReference type="InterPro" id="IPR003594">
    <property type="entry name" value="HATPase_dom"/>
</dbReference>
<dbReference type="Proteomes" id="UP001430755">
    <property type="component" value="Unassembled WGS sequence"/>
</dbReference>
<dbReference type="SUPFAM" id="SSF55785">
    <property type="entry name" value="PYP-like sensor domain (PAS domain)"/>
    <property type="match status" value="2"/>
</dbReference>
<sequence length="922" mass="100720">MYHSLLHLHLVGLDAALTSIVEEIAPLDPFTHRITSAPALAADPAADALAVQADGLIVRVTDAAGIPAVRELAAARKPGADLIALAPRELAEDLLALGDDLADLWPDPLSPAEFSFRISRWLRARKDAADAWQTAQYLEATINSIPCLIWYKTADGVHEKVNDSFCETVGKTKQQVQGQRHAYIWDVEEDDPACIESERIVMETERTCVSEECVQTGSDTRLLTTYKSPLYNPDGTVMGTVGVGIDITQERAYESSLIEKTRTLETIFTTMECGVLTHSIDGSRILGINQAALNILGYDTEEELIAGGFDMVAASVVAEDRQMLRELIGTLTHIGDSVSAEYRVERPDGSDVHVMGNIKLVEKDGERYFQRFLLDITEQKHEEELKEQRQGELIRALSEDYLVVCAYDLDTGEGETLRVSTDPALGLADVFTGHPDLLESTRRYISTRVHEADRTMLADVLDPASILAGLEKHDRLDTLYRTARTDRGGETEYRQATIVRAGTWGADGRRIVLGLRNVDHQIREELQQKTLLEEALIRANRASEAKSAFLTNMSHDIRTPMNAIVGFTTLAANHIDQRERVEEYLGKIQTSSHHLLNLINDILDMSRIESGKASLDEGIASLHEIVDNLRVILQPEADANGLRLTVDAGAIDDVPVICDKLKINQIFLNLLGNALKFTEAGGTVSLTAAPAPGAPAGSRRYRLVVQDTGIGMSPDFLGHIFDPFERERTSTISGIQGTGLGMAITKNLVDMMGGTIEVESTLGEGSRFTVTLTLREADAAAEEATAAPAHVMPSEALKGCRVLLVDDNLLNREIALTLLEDAGFEVECAFDGQMAVDMMSEPGAERFQLVLMDIQMPVMNGYEAARAIRALPTAVAEVPILAITADAFDTDRQKALDAGMDGHLPKPIEIDKLFAALDALLA</sequence>
<dbReference type="InterPro" id="IPR036097">
    <property type="entry name" value="HisK_dim/P_sf"/>
</dbReference>
<dbReference type="NCBIfam" id="TIGR00229">
    <property type="entry name" value="sensory_box"/>
    <property type="match status" value="2"/>
</dbReference>
<dbReference type="RefSeq" id="WP_242162923.1">
    <property type="nucleotide sequence ID" value="NZ_JAJMLW010000001.1"/>
</dbReference>
<dbReference type="Pfam" id="PF08448">
    <property type="entry name" value="PAS_4"/>
    <property type="match status" value="1"/>
</dbReference>
<keyword evidence="14" id="KW-1185">Reference proteome</keyword>
<feature type="domain" description="Histidine kinase" evidence="9">
    <location>
        <begin position="552"/>
        <end position="776"/>
    </location>
</feature>
<dbReference type="PROSITE" id="PS50109">
    <property type="entry name" value="HIS_KIN"/>
    <property type="match status" value="1"/>
</dbReference>
<feature type="domain" description="PAS" evidence="11">
    <location>
        <begin position="260"/>
        <end position="302"/>
    </location>
</feature>
<reference evidence="13" key="1">
    <citation type="submission" date="2021-11" db="EMBL/GenBank/DDBJ databases">
        <title>A Novel Adlercreutzia Species, isolated from a Allomyrina dichotoma larva feces.</title>
        <authorList>
            <person name="Suh M.K."/>
        </authorList>
    </citation>
    <scope>NUCLEOTIDE SEQUENCE</scope>
    <source>
        <strain evidence="13">JBNU-10</strain>
    </source>
</reference>
<dbReference type="EC" id="2.7.13.3" evidence="3"/>
<dbReference type="SUPFAM" id="SSF55874">
    <property type="entry name" value="ATPase domain of HSP90 chaperone/DNA topoisomerase II/histidine kinase"/>
    <property type="match status" value="1"/>
</dbReference>
<dbReference type="InterPro" id="IPR004358">
    <property type="entry name" value="Sig_transdc_His_kin-like_C"/>
</dbReference>
<dbReference type="InterPro" id="IPR003661">
    <property type="entry name" value="HisK_dim/P_dom"/>
</dbReference>
<dbReference type="SMART" id="SM00388">
    <property type="entry name" value="HisKA"/>
    <property type="match status" value="1"/>
</dbReference>
<evidence type="ECO:0000256" key="2">
    <source>
        <dbReference type="ARBA" id="ARBA00004236"/>
    </source>
</evidence>
<dbReference type="PANTHER" id="PTHR43047:SF64">
    <property type="entry name" value="HISTIDINE KINASE CONTAINING CHEY-HOMOLOGOUS RECEIVER DOMAIN AND PAS DOMAIN-RELATED"/>
    <property type="match status" value="1"/>
</dbReference>
<dbReference type="SMART" id="SM00086">
    <property type="entry name" value="PAC"/>
    <property type="match status" value="2"/>
</dbReference>
<comment type="catalytic activity">
    <reaction evidence="1">
        <text>ATP + protein L-histidine = ADP + protein N-phospho-L-histidine.</text>
        <dbReference type="EC" id="2.7.13.3"/>
    </reaction>
</comment>
<dbReference type="CDD" id="cd16922">
    <property type="entry name" value="HATPase_EvgS-ArcB-TorS-like"/>
    <property type="match status" value="1"/>
</dbReference>
<evidence type="ECO:0000259" key="9">
    <source>
        <dbReference type="PROSITE" id="PS50109"/>
    </source>
</evidence>
<dbReference type="EMBL" id="JAJMLW010000001">
    <property type="protein sequence ID" value="MCI2241099.1"/>
    <property type="molecule type" value="Genomic_DNA"/>
</dbReference>
<evidence type="ECO:0000256" key="3">
    <source>
        <dbReference type="ARBA" id="ARBA00012438"/>
    </source>
</evidence>
<feature type="domain" description="PAC" evidence="12">
    <location>
        <begin position="202"/>
        <end position="259"/>
    </location>
</feature>
<proteinExistence type="predicted"/>
<keyword evidence="5" id="KW-0808">Transferase</keyword>
<dbReference type="InterPro" id="IPR005467">
    <property type="entry name" value="His_kinase_dom"/>
</dbReference>
<evidence type="ECO:0000259" key="10">
    <source>
        <dbReference type="PROSITE" id="PS50110"/>
    </source>
</evidence>
<dbReference type="SMART" id="SM00387">
    <property type="entry name" value="HATPase_c"/>
    <property type="match status" value="1"/>
</dbReference>
<dbReference type="InterPro" id="IPR036890">
    <property type="entry name" value="HATPase_C_sf"/>
</dbReference>
<name>A0ABS9WE03_9ACTN</name>
<dbReference type="PRINTS" id="PR00344">
    <property type="entry name" value="BCTRLSENSOR"/>
</dbReference>
<dbReference type="PROSITE" id="PS50113">
    <property type="entry name" value="PAC"/>
    <property type="match status" value="1"/>
</dbReference>
<dbReference type="Pfam" id="PF02518">
    <property type="entry name" value="HATPase_c"/>
    <property type="match status" value="1"/>
</dbReference>
<dbReference type="SMART" id="SM00448">
    <property type="entry name" value="REC"/>
    <property type="match status" value="1"/>
</dbReference>
<dbReference type="PROSITE" id="PS50110">
    <property type="entry name" value="RESPONSE_REGULATORY"/>
    <property type="match status" value="1"/>
</dbReference>
<dbReference type="SMART" id="SM00091">
    <property type="entry name" value="PAS"/>
    <property type="match status" value="2"/>
</dbReference>
<dbReference type="Gene3D" id="3.30.565.10">
    <property type="entry name" value="Histidine kinase-like ATPase, C-terminal domain"/>
    <property type="match status" value="1"/>
</dbReference>
<dbReference type="Pfam" id="PF13426">
    <property type="entry name" value="PAS_9"/>
    <property type="match status" value="1"/>
</dbReference>
<dbReference type="SUPFAM" id="SSF47384">
    <property type="entry name" value="Homodimeric domain of signal transducing histidine kinase"/>
    <property type="match status" value="1"/>
</dbReference>
<dbReference type="InterPro" id="IPR000700">
    <property type="entry name" value="PAS-assoc_C"/>
</dbReference>
<organism evidence="13 14">
    <name type="scientific">Adlercreutzia faecimuris</name>
    <dbReference type="NCBI Taxonomy" id="2897341"/>
    <lineage>
        <taxon>Bacteria</taxon>
        <taxon>Bacillati</taxon>
        <taxon>Actinomycetota</taxon>
        <taxon>Coriobacteriia</taxon>
        <taxon>Eggerthellales</taxon>
        <taxon>Eggerthellaceae</taxon>
        <taxon>Adlercreutzia</taxon>
    </lineage>
</organism>
<dbReference type="InterPro" id="IPR011006">
    <property type="entry name" value="CheY-like_superfamily"/>
</dbReference>
<evidence type="ECO:0000256" key="8">
    <source>
        <dbReference type="PROSITE-ProRule" id="PRU00169"/>
    </source>
</evidence>
<dbReference type="Gene3D" id="3.30.450.20">
    <property type="entry name" value="PAS domain"/>
    <property type="match status" value="2"/>
</dbReference>
<feature type="domain" description="Response regulatory" evidence="10">
    <location>
        <begin position="801"/>
        <end position="921"/>
    </location>
</feature>
<evidence type="ECO:0000259" key="11">
    <source>
        <dbReference type="PROSITE" id="PS50112"/>
    </source>
</evidence>